<accession>A0ACB5U209</accession>
<keyword evidence="2" id="KW-1185">Reference proteome</keyword>
<dbReference type="Proteomes" id="UP001165064">
    <property type="component" value="Unassembled WGS sequence"/>
</dbReference>
<dbReference type="EMBL" id="BSXS01010566">
    <property type="protein sequence ID" value="GME98528.1"/>
    <property type="molecule type" value="Genomic_DNA"/>
</dbReference>
<organism evidence="1 2">
    <name type="scientific">Ambrosiozyma monospora</name>
    <name type="common">Yeast</name>
    <name type="synonym">Endomycopsis monosporus</name>
    <dbReference type="NCBI Taxonomy" id="43982"/>
    <lineage>
        <taxon>Eukaryota</taxon>
        <taxon>Fungi</taxon>
        <taxon>Dikarya</taxon>
        <taxon>Ascomycota</taxon>
        <taxon>Saccharomycotina</taxon>
        <taxon>Pichiomycetes</taxon>
        <taxon>Pichiales</taxon>
        <taxon>Pichiaceae</taxon>
        <taxon>Ambrosiozyma</taxon>
    </lineage>
</organism>
<evidence type="ECO:0000313" key="2">
    <source>
        <dbReference type="Proteomes" id="UP001165064"/>
    </source>
</evidence>
<evidence type="ECO:0000313" key="1">
    <source>
        <dbReference type="EMBL" id="GME98528.1"/>
    </source>
</evidence>
<comment type="caution">
    <text evidence="1">The sequence shown here is derived from an EMBL/GenBank/DDBJ whole genome shotgun (WGS) entry which is preliminary data.</text>
</comment>
<gene>
    <name evidence="1" type="ORF">Amon02_001050200</name>
</gene>
<reference evidence="1" key="1">
    <citation type="submission" date="2023-04" db="EMBL/GenBank/DDBJ databases">
        <title>Ambrosiozyma monospora NBRC 10751.</title>
        <authorList>
            <person name="Ichikawa N."/>
            <person name="Sato H."/>
            <person name="Tonouchi N."/>
        </authorList>
    </citation>
    <scope>NUCLEOTIDE SEQUENCE</scope>
    <source>
        <strain evidence="1">NBRC 10751</strain>
    </source>
</reference>
<sequence>METAKRAGEECERNAFGRSANKQQYVELLKNRLNSIKNIKQRQLAQLQAQRQAQAAQQAQVPQQGGVQRPQSQQQQQPVPGQPQMSQPQQQNISQGQQQQPQNPAQTPQAMLQRMMSSVPIPQPLLNKLPQLFPRECNTWATIMPFFKNKQNQLPPQDFATVRQVFETHRQLITTENAQKIRQQRQLQQQKQRAAQQQAQAAAAQQAQQQQRQF</sequence>
<proteinExistence type="predicted"/>
<name>A0ACB5U209_AMBMO</name>
<protein>
    <submittedName>
        <fullName evidence="1">Unnamed protein product</fullName>
    </submittedName>
</protein>